<reference evidence="3" key="1">
    <citation type="journal article" date="2019" name="Int. J. Syst. Evol. Microbiol.">
        <title>The Global Catalogue of Microorganisms (GCM) 10K type strain sequencing project: providing services to taxonomists for standard genome sequencing and annotation.</title>
        <authorList>
            <consortium name="The Broad Institute Genomics Platform"/>
            <consortium name="The Broad Institute Genome Sequencing Center for Infectious Disease"/>
            <person name="Wu L."/>
            <person name="Ma J."/>
        </authorList>
    </citation>
    <scope>NUCLEOTIDE SEQUENCE [LARGE SCALE GENOMIC DNA]</scope>
    <source>
        <strain evidence="3">2902at01</strain>
    </source>
</reference>
<dbReference type="InterPro" id="IPR054344">
    <property type="entry name" value="TY-Chap_N"/>
</dbReference>
<sequence length="365" mass="41298">MTRPMTWDEFAAVLADVLSRLPTGTLLKLHEVRQPVGGDYAQIWQNPGRLYVELAGNIGRVPDRRLSGQQQERLRAAGWLPLDDDPDQFWRMELDWPATTAQYRGLAEHIVAGFRDVLRLGSPNYLAYQATVGTQGGSRPLPLPELGLEMIRIEYFARLGLTDVPERPKGLLRRSRIGSSNVDEALHTDGVWRPTDTLEWADIGEIDDELRPLDIEAAEQVVRWWRTLAARAAEEEKLPPGTPRMRLAAAVDGVRDATGTAVLPTARLHEAERPAVVAYLREAPLVAVAWGYDEDPFDPDRVQVVPLNMRTDGEWVWSESLAYFADRYGVPPEPDFLRHMAQRQYRLSEVDQERLDRAVALIRRG</sequence>
<accession>A0ABV8KMZ5</accession>
<evidence type="ECO:0000313" key="3">
    <source>
        <dbReference type="Proteomes" id="UP001595868"/>
    </source>
</evidence>
<organism evidence="2 3">
    <name type="scientific">Micromonospora zhanjiangensis</name>
    <dbReference type="NCBI Taxonomy" id="1522057"/>
    <lineage>
        <taxon>Bacteria</taxon>
        <taxon>Bacillati</taxon>
        <taxon>Actinomycetota</taxon>
        <taxon>Actinomycetes</taxon>
        <taxon>Micromonosporales</taxon>
        <taxon>Micromonosporaceae</taxon>
        <taxon>Micromonospora</taxon>
    </lineage>
</organism>
<protein>
    <recommendedName>
        <fullName evidence="1">TY-Chap N-terminal domain-containing protein</fullName>
    </recommendedName>
</protein>
<dbReference type="RefSeq" id="WP_377545843.1">
    <property type="nucleotide sequence ID" value="NZ_JBHSBN010000008.1"/>
</dbReference>
<comment type="caution">
    <text evidence="2">The sequence shown here is derived from an EMBL/GenBank/DDBJ whole genome shotgun (WGS) entry which is preliminary data.</text>
</comment>
<dbReference type="EMBL" id="JBHSBN010000008">
    <property type="protein sequence ID" value="MFC4107210.1"/>
    <property type="molecule type" value="Genomic_DNA"/>
</dbReference>
<dbReference type="Pfam" id="PF22552">
    <property type="entry name" value="TY-Chap3"/>
    <property type="match status" value="1"/>
</dbReference>
<evidence type="ECO:0000259" key="1">
    <source>
        <dbReference type="Pfam" id="PF22552"/>
    </source>
</evidence>
<evidence type="ECO:0000313" key="2">
    <source>
        <dbReference type="EMBL" id="MFC4107210.1"/>
    </source>
</evidence>
<name>A0ABV8KMZ5_9ACTN</name>
<keyword evidence="3" id="KW-1185">Reference proteome</keyword>
<gene>
    <name evidence="2" type="ORF">ACFOX0_14910</name>
</gene>
<dbReference type="Proteomes" id="UP001595868">
    <property type="component" value="Unassembled WGS sequence"/>
</dbReference>
<feature type="domain" description="TY-Chap N-terminal" evidence="1">
    <location>
        <begin position="6"/>
        <end position="125"/>
    </location>
</feature>
<proteinExistence type="predicted"/>